<dbReference type="Gene3D" id="3.40.190.10">
    <property type="entry name" value="Periplasmic binding protein-like II"/>
    <property type="match status" value="1"/>
</dbReference>
<comment type="similarity">
    <text evidence="1">Belongs to the bacterial solute-binding protein 5 family.</text>
</comment>
<dbReference type="PROSITE" id="PS51318">
    <property type="entry name" value="TAT"/>
    <property type="match status" value="1"/>
</dbReference>
<dbReference type="GO" id="GO:0043190">
    <property type="term" value="C:ATP-binding cassette (ABC) transporter complex"/>
    <property type="evidence" value="ECO:0007669"/>
    <property type="project" value="InterPro"/>
</dbReference>
<dbReference type="CDD" id="cd08502">
    <property type="entry name" value="PBP2_NikA_DppA_OppA_like_16"/>
    <property type="match status" value="1"/>
</dbReference>
<dbReference type="GO" id="GO:0030288">
    <property type="term" value="C:outer membrane-bounded periplasmic space"/>
    <property type="evidence" value="ECO:0007669"/>
    <property type="project" value="UniProtKB-ARBA"/>
</dbReference>
<feature type="chain" id="PRO_5028800458" evidence="3">
    <location>
        <begin position="41"/>
        <end position="529"/>
    </location>
</feature>
<dbReference type="GO" id="GO:1904680">
    <property type="term" value="F:peptide transmembrane transporter activity"/>
    <property type="evidence" value="ECO:0007669"/>
    <property type="project" value="TreeGrafter"/>
</dbReference>
<dbReference type="GO" id="GO:0015833">
    <property type="term" value="P:peptide transport"/>
    <property type="evidence" value="ECO:0007669"/>
    <property type="project" value="TreeGrafter"/>
</dbReference>
<dbReference type="PANTHER" id="PTHR30290:SF38">
    <property type="entry name" value="D,D-DIPEPTIDE-BINDING PERIPLASMIC PROTEIN DDPA-RELATED"/>
    <property type="match status" value="1"/>
</dbReference>
<dbReference type="SUPFAM" id="SSF53850">
    <property type="entry name" value="Periplasmic binding protein-like II"/>
    <property type="match status" value="1"/>
</dbReference>
<dbReference type="Gene3D" id="3.10.105.10">
    <property type="entry name" value="Dipeptide-binding Protein, Domain 3"/>
    <property type="match status" value="1"/>
</dbReference>
<dbReference type="InterPro" id="IPR023765">
    <property type="entry name" value="SBP_5_CS"/>
</dbReference>
<evidence type="ECO:0000313" key="6">
    <source>
        <dbReference type="Proteomes" id="UP000515240"/>
    </source>
</evidence>
<dbReference type="InterPro" id="IPR006311">
    <property type="entry name" value="TAT_signal"/>
</dbReference>
<dbReference type="Proteomes" id="UP000515240">
    <property type="component" value="Chromosome"/>
</dbReference>
<feature type="signal peptide" evidence="3">
    <location>
        <begin position="1"/>
        <end position="40"/>
    </location>
</feature>
<keyword evidence="6" id="KW-1185">Reference proteome</keyword>
<dbReference type="InterPro" id="IPR039424">
    <property type="entry name" value="SBP_5"/>
</dbReference>
<accession>A0A7G5EDZ5</accession>
<evidence type="ECO:0000256" key="3">
    <source>
        <dbReference type="SAM" id="SignalP"/>
    </source>
</evidence>
<gene>
    <name evidence="5" type="ORF">HS961_04915</name>
</gene>
<reference evidence="5 6" key="1">
    <citation type="journal article" date="2020" name="G3 (Bethesda)">
        <title>CeMbio - The Caenorhabditis elegans Microbiome Resource.</title>
        <authorList>
            <person name="Dirksen P."/>
            <person name="Assie A."/>
            <person name="Zimmermann J."/>
            <person name="Zhang F."/>
            <person name="Tietje A.M."/>
            <person name="Marsh S.A."/>
            <person name="Felix M.A."/>
            <person name="Shapira M."/>
            <person name="Kaleta C."/>
            <person name="Schulenburg H."/>
            <person name="Samuel B."/>
        </authorList>
    </citation>
    <scope>NUCLEOTIDE SEQUENCE [LARGE SCALE GENOMIC DNA]</scope>
    <source>
        <strain evidence="5 6">BIGb0172</strain>
    </source>
</reference>
<dbReference type="PROSITE" id="PS01040">
    <property type="entry name" value="SBP_BACTERIAL_5"/>
    <property type="match status" value="1"/>
</dbReference>
<organism evidence="5 6">
    <name type="scientific">Comamonas piscis</name>
    <dbReference type="NCBI Taxonomy" id="1562974"/>
    <lineage>
        <taxon>Bacteria</taxon>
        <taxon>Pseudomonadati</taxon>
        <taxon>Pseudomonadota</taxon>
        <taxon>Betaproteobacteria</taxon>
        <taxon>Burkholderiales</taxon>
        <taxon>Comamonadaceae</taxon>
        <taxon>Comamonas</taxon>
    </lineage>
</organism>
<proteinExistence type="inferred from homology"/>
<evidence type="ECO:0000313" key="5">
    <source>
        <dbReference type="EMBL" id="QMV72220.1"/>
    </source>
</evidence>
<keyword evidence="2 3" id="KW-0732">Signal</keyword>
<dbReference type="InterPro" id="IPR000914">
    <property type="entry name" value="SBP_5_dom"/>
</dbReference>
<sequence length="529" mass="57945">MKACPMNALASRVRTSRRQLLAAALLAAGCVGLPAGSAWAQAAHKGGAANLAMIGEPQSLDPMVSSTDLVGTIMQHVYEPLFTFDAQWNIQPMLAQAMPVISADGLTYTITLRKGVKFHNGKDMVADDVVASLQRWMEVSARGKAVGQEIASMTAKNPQTVEIKLKAVYAPLLAHLAMPSGMAGIMPKDVVAPVLKDFIGTGPYKLKERKPDQFTVLARFDQYAARSEPASGYAGKREAQLDELRFVPVPNATTRVEGVLSGQFQYADLLQVESVGRLEKAAPNVVPIVTQNFGFPYIVFNTKEGVLAKKELRQAVQTAMGPAEMLLAGFGDKRFFAAEPNFFAKGTPYYSDAGAKLYNQKNPQLAKDQAAKAGYKSEPIRIMASRQYEFHYNMALVMAEHLKRAGFKTELQVVDWATLVQRRNDAKLWDVYMTHSGLFPEPMLSPPQMGSGAPGWWETETKKAALAAFNGEPDVAKRGPLWGKAQALVYDEVPFVEVGKFNALSARSSKLQGYQPMPWPFFWNTSLSQ</sequence>
<dbReference type="PROSITE" id="PS51257">
    <property type="entry name" value="PROKAR_LIPOPROTEIN"/>
    <property type="match status" value="1"/>
</dbReference>
<dbReference type="AlphaFoldDB" id="A0A7G5EDZ5"/>
<dbReference type="EMBL" id="CP058554">
    <property type="protein sequence ID" value="QMV72220.1"/>
    <property type="molecule type" value="Genomic_DNA"/>
</dbReference>
<dbReference type="PIRSF" id="PIRSF002741">
    <property type="entry name" value="MppA"/>
    <property type="match status" value="1"/>
</dbReference>
<evidence type="ECO:0000256" key="2">
    <source>
        <dbReference type="ARBA" id="ARBA00022729"/>
    </source>
</evidence>
<dbReference type="InterPro" id="IPR030678">
    <property type="entry name" value="Peptide/Ni-bd"/>
</dbReference>
<dbReference type="KEGG" id="cpis:HS961_04915"/>
<protein>
    <submittedName>
        <fullName evidence="5">ABC transporter substrate-binding protein</fullName>
    </submittedName>
</protein>
<feature type="domain" description="Solute-binding protein family 5" evidence="4">
    <location>
        <begin position="90"/>
        <end position="439"/>
    </location>
</feature>
<dbReference type="PANTHER" id="PTHR30290">
    <property type="entry name" value="PERIPLASMIC BINDING COMPONENT OF ABC TRANSPORTER"/>
    <property type="match status" value="1"/>
</dbReference>
<name>A0A7G5EDZ5_9BURK</name>
<evidence type="ECO:0000256" key="1">
    <source>
        <dbReference type="ARBA" id="ARBA00005695"/>
    </source>
</evidence>
<dbReference type="Pfam" id="PF00496">
    <property type="entry name" value="SBP_bac_5"/>
    <property type="match status" value="1"/>
</dbReference>
<evidence type="ECO:0000259" key="4">
    <source>
        <dbReference type="Pfam" id="PF00496"/>
    </source>
</evidence>